<gene>
    <name evidence="11" type="ORF">ABRY94_08260</name>
    <name evidence="10" type="ORF">ABRZ04_07060</name>
    <name evidence="12" type="ORF">ABRZ07_11975</name>
</gene>
<protein>
    <submittedName>
        <fullName evidence="10">TRAP transporter large permease subunit</fullName>
    </submittedName>
</protein>
<reference evidence="10" key="1">
    <citation type="submission" date="2024-05" db="EMBL/GenBank/DDBJ databases">
        <authorList>
            <person name="Luo Y.-C."/>
            <person name="Nicholds J."/>
            <person name="Mortimer T."/>
            <person name="Maboni G."/>
        </authorList>
    </citation>
    <scope>NUCLEOTIDE SEQUENCE</scope>
    <source>
        <strain evidence="12">141555</strain>
        <strain evidence="11">144863</strain>
        <strain evidence="10">151836</strain>
    </source>
</reference>
<evidence type="ECO:0000313" key="12">
    <source>
        <dbReference type="EMBL" id="XDJ79603.1"/>
    </source>
</evidence>
<dbReference type="AlphaFoldDB" id="A0AB39D413"/>
<dbReference type="PANTHER" id="PTHR33362:SF7">
    <property type="entry name" value="SLL1103 PROTEIN"/>
    <property type="match status" value="1"/>
</dbReference>
<keyword evidence="2" id="KW-1003">Cell membrane</keyword>
<dbReference type="EMBL" id="CP158267">
    <property type="protein sequence ID" value="XDJ79603.1"/>
    <property type="molecule type" value="Genomic_DNA"/>
</dbReference>
<dbReference type="EMBL" id="CP158262">
    <property type="protein sequence ID" value="XDJ68096.1"/>
    <property type="molecule type" value="Genomic_DNA"/>
</dbReference>
<sequence length="555" mass="59840">MEFLIDNLAPIMFFNLIVFLLLGFPVAFSLAATGVLYGLVAIEFNLMSPLLFQALPQRIFGIVGNDTLLAVPFFTFMGLILERSGMAEDLLDTVGQLFGPLRGGLAIAVVFVGALLAATTGVVSASVISMGLISLPIMLRYGYDRRLASGVIAASGTLSQIIPPSLVLIILADQLGRSIGDMYRGAMLPGLLLSGAYMAYIFLVAVVRPSRVPALPPEARGFVDERGRRGLRSLAILIAIAAAAAYWGSDHYFRAHTEVPVDERVVIVLLIWGLAALVMALVNKFLRLKLLSPLAERVVFVMIPPLALIFLVLGTIFIGVATPTEGGAMGAVGALVMAVSRGRFTMKQLRQAMESTARLSCFVIFILVGSTIFSLSFRGINGDIWVEQLLLHVPGGELGFLVVVSVMTFFLAFFLDFFELAFIIVPLLGPVAEKMGIDLIWFGVLLAVNMQTSFIHPPFGFALFYLRSVAPKEDYHDRVTGALIPKVTTAQIYWGSIPFIVIQILMVATVLTFPGLVTHYKSDAPKVDPASITFGQDSVYGQDGYGASDAGAAFQ</sequence>
<comment type="subcellular location">
    <subcellularLocation>
        <location evidence="1 7">Cell inner membrane</location>
        <topology evidence="1 7">Multi-pass membrane protein</topology>
    </subcellularLocation>
</comment>
<comment type="function">
    <text evidence="7">Part of the tripartite ATP-independent periplasmic (TRAP) transport system.</text>
</comment>
<name>A0AB39D413_9BURK</name>
<evidence type="ECO:0000256" key="7">
    <source>
        <dbReference type="RuleBase" id="RU369079"/>
    </source>
</evidence>
<keyword evidence="7" id="KW-0813">Transport</keyword>
<evidence type="ECO:0000256" key="4">
    <source>
        <dbReference type="ARBA" id="ARBA00022692"/>
    </source>
</evidence>
<feature type="transmembrane region" description="Helical" evidence="8">
    <location>
        <begin position="147"/>
        <end position="171"/>
    </location>
</feature>
<feature type="transmembrane region" description="Helical" evidence="8">
    <location>
        <begin position="230"/>
        <end position="247"/>
    </location>
</feature>
<evidence type="ECO:0000256" key="1">
    <source>
        <dbReference type="ARBA" id="ARBA00004429"/>
    </source>
</evidence>
<feature type="transmembrane region" description="Helical" evidence="8">
    <location>
        <begin position="59"/>
        <end position="81"/>
    </location>
</feature>
<feature type="transmembrane region" description="Helical" evidence="8">
    <location>
        <begin position="105"/>
        <end position="135"/>
    </location>
</feature>
<evidence type="ECO:0000313" key="10">
    <source>
        <dbReference type="EMBL" id="XDJ48804.1"/>
    </source>
</evidence>
<dbReference type="GO" id="GO:0022857">
    <property type="term" value="F:transmembrane transporter activity"/>
    <property type="evidence" value="ECO:0007669"/>
    <property type="project" value="UniProtKB-UniRule"/>
</dbReference>
<evidence type="ECO:0000256" key="3">
    <source>
        <dbReference type="ARBA" id="ARBA00022519"/>
    </source>
</evidence>
<evidence type="ECO:0000256" key="8">
    <source>
        <dbReference type="SAM" id="Phobius"/>
    </source>
</evidence>
<dbReference type="GO" id="GO:0005886">
    <property type="term" value="C:plasma membrane"/>
    <property type="evidence" value="ECO:0007669"/>
    <property type="project" value="UniProtKB-SubCell"/>
</dbReference>
<evidence type="ECO:0000256" key="5">
    <source>
        <dbReference type="ARBA" id="ARBA00022989"/>
    </source>
</evidence>
<evidence type="ECO:0000259" key="9">
    <source>
        <dbReference type="Pfam" id="PF06808"/>
    </source>
</evidence>
<keyword evidence="5 8" id="KW-1133">Transmembrane helix</keyword>
<evidence type="ECO:0000313" key="11">
    <source>
        <dbReference type="EMBL" id="XDJ68096.1"/>
    </source>
</evidence>
<feature type="transmembrane region" description="Helical" evidence="8">
    <location>
        <begin position="439"/>
        <end position="466"/>
    </location>
</feature>
<evidence type="ECO:0000256" key="6">
    <source>
        <dbReference type="ARBA" id="ARBA00023136"/>
    </source>
</evidence>
<feature type="transmembrane region" description="Helical" evidence="8">
    <location>
        <begin position="298"/>
        <end position="320"/>
    </location>
</feature>
<accession>A0AB39D413</accession>
<proteinExistence type="predicted"/>
<feature type="transmembrane region" description="Helical" evidence="8">
    <location>
        <begin position="492"/>
        <end position="517"/>
    </location>
</feature>
<feature type="transmembrane region" description="Helical" evidence="8">
    <location>
        <begin position="12"/>
        <end position="39"/>
    </location>
</feature>
<dbReference type="InterPro" id="IPR010656">
    <property type="entry name" value="DctM"/>
</dbReference>
<organism evidence="10">
    <name type="scientific">Castellaniella ginsengisoli</name>
    <dbReference type="NCBI Taxonomy" id="546114"/>
    <lineage>
        <taxon>Bacteria</taxon>
        <taxon>Pseudomonadati</taxon>
        <taxon>Pseudomonadota</taxon>
        <taxon>Betaproteobacteria</taxon>
        <taxon>Burkholderiales</taxon>
        <taxon>Alcaligenaceae</taxon>
        <taxon>Castellaniella</taxon>
    </lineage>
</organism>
<dbReference type="PANTHER" id="PTHR33362">
    <property type="entry name" value="SIALIC ACID TRAP TRANSPORTER PERMEASE PROTEIN SIAT-RELATED"/>
    <property type="match status" value="1"/>
</dbReference>
<feature type="transmembrane region" description="Helical" evidence="8">
    <location>
        <begin position="326"/>
        <end position="344"/>
    </location>
</feature>
<feature type="domain" description="TRAP C4-dicarboxylate transport system permease DctM subunit" evidence="9">
    <location>
        <begin position="15"/>
        <end position="515"/>
    </location>
</feature>
<feature type="transmembrane region" description="Helical" evidence="8">
    <location>
        <begin position="400"/>
        <end position="427"/>
    </location>
</feature>
<feature type="transmembrane region" description="Helical" evidence="8">
    <location>
        <begin position="191"/>
        <end position="209"/>
    </location>
</feature>
<evidence type="ECO:0000256" key="2">
    <source>
        <dbReference type="ARBA" id="ARBA00022475"/>
    </source>
</evidence>
<feature type="transmembrane region" description="Helical" evidence="8">
    <location>
        <begin position="267"/>
        <end position="286"/>
    </location>
</feature>
<keyword evidence="6 8" id="KW-0472">Membrane</keyword>
<keyword evidence="3 7" id="KW-0997">Cell inner membrane</keyword>
<dbReference type="Pfam" id="PF06808">
    <property type="entry name" value="DctM"/>
    <property type="match status" value="1"/>
</dbReference>
<feature type="transmembrane region" description="Helical" evidence="8">
    <location>
        <begin position="356"/>
        <end position="380"/>
    </location>
</feature>
<dbReference type="RefSeq" id="WP_368640807.1">
    <property type="nucleotide sequence ID" value="NZ_CP158254.1"/>
</dbReference>
<dbReference type="EMBL" id="CP158254">
    <property type="protein sequence ID" value="XDJ48804.1"/>
    <property type="molecule type" value="Genomic_DNA"/>
</dbReference>
<keyword evidence="4 8" id="KW-0812">Transmembrane</keyword>
<dbReference type="InterPro" id="IPR004681">
    <property type="entry name" value="TRAP_DctM"/>
</dbReference>